<dbReference type="AlphaFoldDB" id="A0AAW6TTZ5"/>
<evidence type="ECO:0000313" key="3">
    <source>
        <dbReference type="EMBL" id="MDI5950752.1"/>
    </source>
</evidence>
<dbReference type="EMBL" id="JASCRY010000004">
    <property type="protein sequence ID" value="MDI5950752.1"/>
    <property type="molecule type" value="Genomic_DNA"/>
</dbReference>
<gene>
    <name evidence="3" type="ORF">QLS97_13930</name>
</gene>
<dbReference type="Pfam" id="PF00106">
    <property type="entry name" value="adh_short"/>
    <property type="match status" value="1"/>
</dbReference>
<dbReference type="InterPro" id="IPR020904">
    <property type="entry name" value="Sc_DH/Rdtase_CS"/>
</dbReference>
<reference evidence="3 4" key="1">
    <citation type="submission" date="2023-04" db="EMBL/GenBank/DDBJ databases">
        <title>Two novel species of Flavobacterium.</title>
        <authorList>
            <person name="Liu Q."/>
            <person name="Xin Y.-H."/>
        </authorList>
    </citation>
    <scope>NUCLEOTIDE SEQUENCE [LARGE SCALE GENOMIC DNA]</scope>
    <source>
        <strain evidence="3 4">LB2P87</strain>
    </source>
</reference>
<protein>
    <submittedName>
        <fullName evidence="3">SDR family oxidoreductase</fullName>
        <ecNumber evidence="3">1.-.-.-</ecNumber>
    </submittedName>
</protein>
<organism evidence="3 4">
    <name type="scientific">Flavobacterium yafengii</name>
    <dbReference type="NCBI Taxonomy" id="3041253"/>
    <lineage>
        <taxon>Bacteria</taxon>
        <taxon>Pseudomonadati</taxon>
        <taxon>Bacteroidota</taxon>
        <taxon>Flavobacteriia</taxon>
        <taxon>Flavobacteriales</taxon>
        <taxon>Flavobacteriaceae</taxon>
        <taxon>Flavobacterium</taxon>
    </lineage>
</organism>
<dbReference type="InterPro" id="IPR036291">
    <property type="entry name" value="NAD(P)-bd_dom_sf"/>
</dbReference>
<dbReference type="Gene3D" id="3.40.50.720">
    <property type="entry name" value="NAD(P)-binding Rossmann-like Domain"/>
    <property type="match status" value="1"/>
</dbReference>
<comment type="caution">
    <text evidence="3">The sequence shown here is derived from an EMBL/GenBank/DDBJ whole genome shotgun (WGS) entry which is preliminary data.</text>
</comment>
<dbReference type="PANTHER" id="PTHR42879">
    <property type="entry name" value="3-OXOACYL-(ACYL-CARRIER-PROTEIN) REDUCTASE"/>
    <property type="match status" value="1"/>
</dbReference>
<dbReference type="Proteomes" id="UP001228643">
    <property type="component" value="Unassembled WGS sequence"/>
</dbReference>
<dbReference type="InterPro" id="IPR002347">
    <property type="entry name" value="SDR_fam"/>
</dbReference>
<dbReference type="SUPFAM" id="SSF51735">
    <property type="entry name" value="NAD(P)-binding Rossmann-fold domains"/>
    <property type="match status" value="1"/>
</dbReference>
<evidence type="ECO:0000256" key="1">
    <source>
        <dbReference type="ARBA" id="ARBA00006484"/>
    </source>
</evidence>
<dbReference type="PROSITE" id="PS00061">
    <property type="entry name" value="ADH_SHORT"/>
    <property type="match status" value="1"/>
</dbReference>
<name>A0AAW6TTZ5_9FLAO</name>
<keyword evidence="4" id="KW-1185">Reference proteome</keyword>
<dbReference type="RefSeq" id="WP_282717495.1">
    <property type="nucleotide sequence ID" value="NZ_JASCRY010000004.1"/>
</dbReference>
<dbReference type="PANTHER" id="PTHR42879:SF2">
    <property type="entry name" value="3-OXOACYL-[ACYL-CARRIER-PROTEIN] REDUCTASE FABG"/>
    <property type="match status" value="1"/>
</dbReference>
<dbReference type="PRINTS" id="PR00080">
    <property type="entry name" value="SDRFAMILY"/>
</dbReference>
<sequence>MNNTNQLTPIMLITGSSRGIGNYLVNYYLDKGFFVVGCSRNECDIKHENYNHIIADLSNEEEILNVFKIIRKEYKRLDILINNAAINPAILNVTFLPYKTIQNIYAVNVFAPIMFCREAVKLMMRNKFGRIINLGSMATRHEVPGEALYTSTKASMNAFTRVLSKEVASYGITVNIVAPSVIDTELAKAINQIALQEVLDRNAIKKYGDLVDVSNTIDYLIKEESKAVTGQIIYLGGV</sequence>
<keyword evidence="3" id="KW-0560">Oxidoreductase</keyword>
<accession>A0AAW6TTZ5</accession>
<comment type="similarity">
    <text evidence="1 2">Belongs to the short-chain dehydrogenases/reductases (SDR) family.</text>
</comment>
<evidence type="ECO:0000256" key="2">
    <source>
        <dbReference type="RuleBase" id="RU000363"/>
    </source>
</evidence>
<dbReference type="EC" id="1.-.-.-" evidence="3"/>
<dbReference type="CDD" id="cd05233">
    <property type="entry name" value="SDR_c"/>
    <property type="match status" value="1"/>
</dbReference>
<dbReference type="GO" id="GO:0016491">
    <property type="term" value="F:oxidoreductase activity"/>
    <property type="evidence" value="ECO:0007669"/>
    <property type="project" value="UniProtKB-KW"/>
</dbReference>
<evidence type="ECO:0000313" key="4">
    <source>
        <dbReference type="Proteomes" id="UP001228643"/>
    </source>
</evidence>
<dbReference type="InterPro" id="IPR050259">
    <property type="entry name" value="SDR"/>
</dbReference>
<proteinExistence type="inferred from homology"/>
<dbReference type="GO" id="GO:0032787">
    <property type="term" value="P:monocarboxylic acid metabolic process"/>
    <property type="evidence" value="ECO:0007669"/>
    <property type="project" value="UniProtKB-ARBA"/>
</dbReference>
<dbReference type="PRINTS" id="PR00081">
    <property type="entry name" value="GDHRDH"/>
</dbReference>